<protein>
    <submittedName>
        <fullName evidence="3">DUF58 domain-containing protein</fullName>
    </submittedName>
</protein>
<comment type="caution">
    <text evidence="3">The sequence shown here is derived from an EMBL/GenBank/DDBJ whole genome shotgun (WGS) entry which is preliminary data.</text>
</comment>
<feature type="transmembrane region" description="Helical" evidence="1">
    <location>
        <begin position="41"/>
        <end position="59"/>
    </location>
</feature>
<keyword evidence="1" id="KW-0812">Transmembrane</keyword>
<organism evidence="3 4">
    <name type="scientific">Lysobacter korlensis</name>
    <dbReference type="NCBI Taxonomy" id="553636"/>
    <lineage>
        <taxon>Bacteria</taxon>
        <taxon>Pseudomonadati</taxon>
        <taxon>Pseudomonadota</taxon>
        <taxon>Gammaproteobacteria</taxon>
        <taxon>Lysobacterales</taxon>
        <taxon>Lysobacteraceae</taxon>
        <taxon>Lysobacter</taxon>
    </lineage>
</organism>
<proteinExistence type="predicted"/>
<reference evidence="3 4" key="1">
    <citation type="submission" date="2024-09" db="EMBL/GenBank/DDBJ databases">
        <authorList>
            <person name="Sun Q."/>
            <person name="Mori K."/>
        </authorList>
    </citation>
    <scope>NUCLEOTIDE SEQUENCE [LARGE SCALE GENOMIC DNA]</scope>
    <source>
        <strain evidence="3 4">KCTC 23076</strain>
    </source>
</reference>
<keyword evidence="1" id="KW-0472">Membrane</keyword>
<feature type="domain" description="DUF58" evidence="2">
    <location>
        <begin position="219"/>
        <end position="250"/>
    </location>
</feature>
<dbReference type="Proteomes" id="UP001589896">
    <property type="component" value="Unassembled WGS sequence"/>
</dbReference>
<dbReference type="PANTHER" id="PTHR34351:SF1">
    <property type="entry name" value="SLR1927 PROTEIN"/>
    <property type="match status" value="1"/>
</dbReference>
<evidence type="ECO:0000313" key="3">
    <source>
        <dbReference type="EMBL" id="MFC0677561.1"/>
    </source>
</evidence>
<dbReference type="InterPro" id="IPR002881">
    <property type="entry name" value="DUF58"/>
</dbReference>
<feature type="transmembrane region" description="Helical" evidence="1">
    <location>
        <begin position="65"/>
        <end position="84"/>
    </location>
</feature>
<evidence type="ECO:0000256" key="1">
    <source>
        <dbReference type="SAM" id="Phobius"/>
    </source>
</evidence>
<dbReference type="Pfam" id="PF01882">
    <property type="entry name" value="DUF58"/>
    <property type="match status" value="1"/>
</dbReference>
<accession>A0ABV6RKT1</accession>
<name>A0ABV6RKT1_9GAMM</name>
<gene>
    <name evidence="3" type="ORF">ACFFGH_06855</name>
</gene>
<keyword evidence="1" id="KW-1133">Transmembrane helix</keyword>
<dbReference type="RefSeq" id="WP_386666229.1">
    <property type="nucleotide sequence ID" value="NZ_JBHLTG010000001.1"/>
</dbReference>
<evidence type="ECO:0000313" key="4">
    <source>
        <dbReference type="Proteomes" id="UP001589896"/>
    </source>
</evidence>
<dbReference type="PANTHER" id="PTHR34351">
    <property type="entry name" value="SLR1927 PROTEIN-RELATED"/>
    <property type="match status" value="1"/>
</dbReference>
<sequence>MVALAGRPWREHMRALARPRAPETLPVEFDRRRIYVLPTRFGLFYAALLLTMLAGALNYNNNPALLLGLLLAGAGLASLIAAQLQLAGLKITAIDAQPVPAGSPLMVRVHAQAADSRVRRGLRVDDESSPDHAVLSLADGSGQAQLALATSHRGWFDLPRIRISTTHPLGLARAWAYVWTETPLLVYPTPEPNGPPLPEGAGELAQARLHPSGDELHHLRPYRVGDATRAIAWKHSARRDSLLVREYEQALGTDIVLDWRQAGPLSTEARISRLARWVDEAERDGRRYRLVLPGHTSLGPDQGAAHRHACLRALALMPGG</sequence>
<evidence type="ECO:0000259" key="2">
    <source>
        <dbReference type="Pfam" id="PF01882"/>
    </source>
</evidence>
<dbReference type="EMBL" id="JBHLTG010000001">
    <property type="protein sequence ID" value="MFC0677561.1"/>
    <property type="molecule type" value="Genomic_DNA"/>
</dbReference>
<keyword evidence="4" id="KW-1185">Reference proteome</keyword>